<name>A0A7W9AER5_9SPHN</name>
<protein>
    <submittedName>
        <fullName evidence="1">HK97 family phage portal protein</fullName>
    </submittedName>
</protein>
<evidence type="ECO:0000313" key="1">
    <source>
        <dbReference type="EMBL" id="MBB5684308.1"/>
    </source>
</evidence>
<dbReference type="AlphaFoldDB" id="A0A7W9AER5"/>
<evidence type="ECO:0000313" key="2">
    <source>
        <dbReference type="Proteomes" id="UP000549617"/>
    </source>
</evidence>
<accession>A0A7W9AER5</accession>
<dbReference type="NCBIfam" id="TIGR01537">
    <property type="entry name" value="portal_HK97"/>
    <property type="match status" value="1"/>
</dbReference>
<proteinExistence type="predicted"/>
<keyword evidence="2" id="KW-1185">Reference proteome</keyword>
<sequence length="401" mass="43812">MSVVGNMLSYFRRFVVTDGTSRIDNRPSDSGERVEEMDVLALSAAWACVNLNAGNVASLPLMVYRTNHANDREVARDHPLYRLLHDAPNAEQTPLDFWEGAQASIELKGNAVALKTFGVGGNVVALEPMAWDWTGVRRNGAGEIEYEYKGEKYSSADVLHIRGFGGSPLGGLSTIAAGANTFGLAKAINRTAGSMFRNGIVSSGILTSDKMFPPEKRKEAEGLLQSKFAGALNSGRPMLLDNGLKWEALTINPDDAQMLESRGFSVEEVCRFFDVPPFMIGHTEKSTSWGTGLEQQTLGFVKFKLRRRLRRIEQSLEQQLLTAADRGAGIKIEFNLEGLLRGDSAGRASFYGSGLDKGWLTINEVRRFENLPPVPGGDVPRLQMQNVPITEATGTTPLISD</sequence>
<dbReference type="Proteomes" id="UP000549617">
    <property type="component" value="Unassembled WGS sequence"/>
</dbReference>
<comment type="caution">
    <text evidence="1">The sequence shown here is derived from an EMBL/GenBank/DDBJ whole genome shotgun (WGS) entry which is preliminary data.</text>
</comment>
<dbReference type="EMBL" id="JACIJC010000001">
    <property type="protein sequence ID" value="MBB5684308.1"/>
    <property type="molecule type" value="Genomic_DNA"/>
</dbReference>
<dbReference type="Pfam" id="PF04860">
    <property type="entry name" value="Phage_portal"/>
    <property type="match status" value="1"/>
</dbReference>
<gene>
    <name evidence="1" type="ORF">FHS49_000299</name>
</gene>
<organism evidence="1 2">
    <name type="scientific">Sphingobium boeckii</name>
    <dbReference type="NCBI Taxonomy" id="1082345"/>
    <lineage>
        <taxon>Bacteria</taxon>
        <taxon>Pseudomonadati</taxon>
        <taxon>Pseudomonadota</taxon>
        <taxon>Alphaproteobacteria</taxon>
        <taxon>Sphingomonadales</taxon>
        <taxon>Sphingomonadaceae</taxon>
        <taxon>Sphingobium</taxon>
    </lineage>
</organism>
<dbReference type="InterPro" id="IPR006944">
    <property type="entry name" value="Phage/GTA_portal"/>
</dbReference>
<reference evidence="1 2" key="1">
    <citation type="submission" date="2020-08" db="EMBL/GenBank/DDBJ databases">
        <title>Genomic Encyclopedia of Type Strains, Phase IV (KMG-IV): sequencing the most valuable type-strain genomes for metagenomic binning, comparative biology and taxonomic classification.</title>
        <authorList>
            <person name="Goeker M."/>
        </authorList>
    </citation>
    <scope>NUCLEOTIDE SEQUENCE [LARGE SCALE GENOMIC DNA]</scope>
    <source>
        <strain evidence="1 2">DSM 25079</strain>
    </source>
</reference>
<dbReference type="RefSeq" id="WP_184014546.1">
    <property type="nucleotide sequence ID" value="NZ_JACIJC010000001.1"/>
</dbReference>
<dbReference type="InterPro" id="IPR006427">
    <property type="entry name" value="Portal_HK97"/>
</dbReference>